<protein>
    <submittedName>
        <fullName evidence="1">Phage tail protein</fullName>
    </submittedName>
</protein>
<comment type="caution">
    <text evidence="1">The sequence shown here is derived from an EMBL/GenBank/DDBJ whole genome shotgun (WGS) entry which is preliminary data.</text>
</comment>
<organism evidence="1 2">
    <name type="scientific">Acetobacter conturbans</name>
    <dbReference type="NCBI Taxonomy" id="1737472"/>
    <lineage>
        <taxon>Bacteria</taxon>
        <taxon>Pseudomonadati</taxon>
        <taxon>Pseudomonadota</taxon>
        <taxon>Alphaproteobacteria</taxon>
        <taxon>Acetobacterales</taxon>
        <taxon>Acetobacteraceae</taxon>
        <taxon>Acetobacter</taxon>
    </lineage>
</organism>
<keyword evidence="2" id="KW-1185">Reference proteome</keyword>
<dbReference type="EMBL" id="WOSY01000010">
    <property type="protein sequence ID" value="NHN89190.1"/>
    <property type="molecule type" value="Genomic_DNA"/>
</dbReference>
<dbReference type="Proteomes" id="UP000631653">
    <property type="component" value="Unassembled WGS sequence"/>
</dbReference>
<proteinExistence type="predicted"/>
<reference evidence="1 2" key="1">
    <citation type="journal article" date="2020" name="Int. J. Syst. Evol. Microbiol.">
        <title>Novel acetic acid bacteria from cider fermentations: Acetobacter conturbans sp. nov. and Acetobacter fallax sp. nov.</title>
        <authorList>
            <person name="Sombolestani A.S."/>
            <person name="Cleenwerck I."/>
            <person name="Cnockaert M."/>
            <person name="Borremans W."/>
            <person name="Wieme A.D."/>
            <person name="De Vuyst L."/>
            <person name="Vandamme P."/>
        </authorList>
    </citation>
    <scope>NUCLEOTIDE SEQUENCE [LARGE SCALE GENOMIC DNA]</scope>
    <source>
        <strain evidence="1 2">LMG 1627</strain>
    </source>
</reference>
<gene>
    <name evidence="1" type="ORF">GOB81_11200</name>
</gene>
<name>A0ABX0K1R5_9PROT</name>
<sequence length="118" mass="12900">MSDIYHIFGYDLTVSSDGDLDLATGSDIGKQRVTRRLATNPGDYIFSLDYGAGLPARIGNTDTLSDISAVILQQMKLETSISQSPTPVVEMSDLGYGNRKINIKYSDADTDQTVYLEL</sequence>
<accession>A0ABX0K1R5</accession>
<evidence type="ECO:0000313" key="2">
    <source>
        <dbReference type="Proteomes" id="UP000631653"/>
    </source>
</evidence>
<dbReference type="RefSeq" id="WP_173570517.1">
    <property type="nucleotide sequence ID" value="NZ_WOSY01000010.1"/>
</dbReference>
<evidence type="ECO:0000313" key="1">
    <source>
        <dbReference type="EMBL" id="NHN89190.1"/>
    </source>
</evidence>